<evidence type="ECO:0000313" key="1">
    <source>
        <dbReference type="EMBL" id="GET42090.1"/>
    </source>
</evidence>
<accession>A0AAV3XM17</accession>
<keyword evidence="2" id="KW-1185">Reference proteome</keyword>
<sequence length="137" mass="15936">MSASNPSLDFTLQRLRLVRQGILRLHKALLESERVVYEQFYGRIQSSNEFFQLVLNHDWFSWLRPISQFIVQIDTFLSSKEPVTLTEANQLLEEAKMLLDPSEEGPSLKTRYYRAIQRDPAIALMHAEVSKLLVNDV</sequence>
<evidence type="ECO:0000313" key="2">
    <source>
        <dbReference type="Proteomes" id="UP001050975"/>
    </source>
</evidence>
<protein>
    <submittedName>
        <fullName evidence="1">Uncharacterized protein</fullName>
    </submittedName>
</protein>
<reference evidence="1" key="1">
    <citation type="submission" date="2019-10" db="EMBL/GenBank/DDBJ databases">
        <title>Draft genome sequece of Microseira wollei NIES-4236.</title>
        <authorList>
            <person name="Yamaguchi H."/>
            <person name="Suzuki S."/>
            <person name="Kawachi M."/>
        </authorList>
    </citation>
    <scope>NUCLEOTIDE SEQUENCE</scope>
    <source>
        <strain evidence="1">NIES-4236</strain>
    </source>
</reference>
<organism evidence="1 2">
    <name type="scientific">Microseira wollei NIES-4236</name>
    <dbReference type="NCBI Taxonomy" id="2530354"/>
    <lineage>
        <taxon>Bacteria</taxon>
        <taxon>Bacillati</taxon>
        <taxon>Cyanobacteriota</taxon>
        <taxon>Cyanophyceae</taxon>
        <taxon>Oscillatoriophycideae</taxon>
        <taxon>Aerosakkonematales</taxon>
        <taxon>Aerosakkonemataceae</taxon>
        <taxon>Microseira</taxon>
    </lineage>
</organism>
<comment type="caution">
    <text evidence="1">The sequence shown here is derived from an EMBL/GenBank/DDBJ whole genome shotgun (WGS) entry which is preliminary data.</text>
</comment>
<proteinExistence type="predicted"/>
<dbReference type="EMBL" id="BLAY01000148">
    <property type="protein sequence ID" value="GET42090.1"/>
    <property type="molecule type" value="Genomic_DNA"/>
</dbReference>
<dbReference type="RefSeq" id="WP_226589100.1">
    <property type="nucleotide sequence ID" value="NZ_BLAY01000148.1"/>
</dbReference>
<dbReference type="AlphaFoldDB" id="A0AAV3XM17"/>
<name>A0AAV3XM17_9CYAN</name>
<dbReference type="Proteomes" id="UP001050975">
    <property type="component" value="Unassembled WGS sequence"/>
</dbReference>
<gene>
    <name evidence="1" type="ORF">MiSe_69040</name>
</gene>